<dbReference type="Proteomes" id="UP000018542">
    <property type="component" value="Chromosome"/>
</dbReference>
<feature type="active site" description="Charge relay system" evidence="14">
    <location>
        <position position="230"/>
    </location>
</feature>
<feature type="active site" description="Charge relay system" evidence="14">
    <location>
        <position position="157"/>
    </location>
</feature>
<dbReference type="EMBL" id="CP006912">
    <property type="protein sequence ID" value="AHB49025.1"/>
    <property type="molecule type" value="Genomic_DNA"/>
</dbReference>
<feature type="active site" description="Charge relay system" evidence="14">
    <location>
        <position position="127"/>
    </location>
</feature>
<dbReference type="Gene3D" id="2.30.42.10">
    <property type="match status" value="2"/>
</dbReference>
<dbReference type="NCBIfam" id="TIGR02037">
    <property type="entry name" value="degP_htrA_DO"/>
    <property type="match status" value="1"/>
</dbReference>
<reference evidence="18 19" key="1">
    <citation type="journal article" date="2014" name="Genome Announc.">
        <title>Complete Genome Sequence of Hyphomicrobium nitrativorans Strain NL23, a Denitrifying Bacterium Isolated from Biofilm of a Methanol-Fed Denitrification System Treating Seawater at the Montreal Biodome.</title>
        <authorList>
            <person name="Martineau C."/>
            <person name="Villeneuve C."/>
            <person name="Mauffrey F."/>
            <person name="Villemur R."/>
        </authorList>
    </citation>
    <scope>NUCLEOTIDE SEQUENCE [LARGE SCALE GENOMIC DNA]</scope>
    <source>
        <strain evidence="18">NL23</strain>
    </source>
</reference>
<keyword evidence="19" id="KW-1185">Reference proteome</keyword>
<dbReference type="InterPro" id="IPR001478">
    <property type="entry name" value="PDZ"/>
</dbReference>
<keyword evidence="10" id="KW-0378">Hydrolase</keyword>
<name>V5SG56_9HYPH</name>
<feature type="binding site" evidence="15">
    <location>
        <position position="127"/>
    </location>
    <ligand>
        <name>substrate</name>
    </ligand>
</feature>
<dbReference type="SUPFAM" id="SSF50494">
    <property type="entry name" value="Trypsin-like serine proteases"/>
    <property type="match status" value="1"/>
</dbReference>
<dbReference type="InterPro" id="IPR009003">
    <property type="entry name" value="Peptidase_S1_PA"/>
</dbReference>
<dbReference type="GO" id="GO:0042597">
    <property type="term" value="C:periplasmic space"/>
    <property type="evidence" value="ECO:0007669"/>
    <property type="project" value="UniProtKB-SubCell"/>
</dbReference>
<evidence type="ECO:0000256" key="14">
    <source>
        <dbReference type="PIRSR" id="PIRSR611782-1"/>
    </source>
</evidence>
<accession>V5SG56</accession>
<feature type="region of interest" description="Disordered" evidence="16">
    <location>
        <begin position="58"/>
        <end position="78"/>
    </location>
</feature>
<comment type="catalytic activity">
    <reaction evidence="1">
        <text>Acts on substrates that are at least partially unfolded. The cleavage site P1 residue is normally between a pair of hydrophobic residues, such as Val-|-Val.</text>
        <dbReference type="EC" id="3.4.21.107"/>
    </reaction>
</comment>
<evidence type="ECO:0000256" key="10">
    <source>
        <dbReference type="ARBA" id="ARBA00022801"/>
    </source>
</evidence>
<dbReference type="EC" id="3.4.21.107" evidence="4"/>
<feature type="domain" description="PDZ" evidence="17">
    <location>
        <begin position="381"/>
        <end position="450"/>
    </location>
</feature>
<dbReference type="InterPro" id="IPR036034">
    <property type="entry name" value="PDZ_sf"/>
</dbReference>
<dbReference type="Pfam" id="PF13180">
    <property type="entry name" value="PDZ_2"/>
    <property type="match status" value="1"/>
</dbReference>
<dbReference type="SUPFAM" id="SSF50156">
    <property type="entry name" value="PDZ domain-like"/>
    <property type="match status" value="2"/>
</dbReference>
<comment type="subcellular location">
    <subcellularLocation>
        <location evidence="2">Periplasm</location>
    </subcellularLocation>
</comment>
<evidence type="ECO:0000256" key="11">
    <source>
        <dbReference type="ARBA" id="ARBA00022825"/>
    </source>
</evidence>
<proteinExistence type="inferred from homology"/>
<dbReference type="GO" id="GO:0006508">
    <property type="term" value="P:proteolysis"/>
    <property type="evidence" value="ECO:0007669"/>
    <property type="project" value="UniProtKB-KW"/>
</dbReference>
<dbReference type="PATRIC" id="fig|1029756.8.peg.2578"/>
<evidence type="ECO:0000256" key="2">
    <source>
        <dbReference type="ARBA" id="ARBA00004418"/>
    </source>
</evidence>
<dbReference type="InterPro" id="IPR011782">
    <property type="entry name" value="Pept_S1C_Do"/>
</dbReference>
<keyword evidence="11" id="KW-0720">Serine protease</keyword>
<feature type="binding site" evidence="15">
    <location>
        <begin position="228"/>
        <end position="230"/>
    </location>
    <ligand>
        <name>substrate</name>
    </ligand>
</feature>
<evidence type="ECO:0000256" key="9">
    <source>
        <dbReference type="ARBA" id="ARBA00022764"/>
    </source>
</evidence>
<keyword evidence="7" id="KW-0732">Signal</keyword>
<dbReference type="STRING" id="1029756.W911_12410"/>
<keyword evidence="6 18" id="KW-0645">Protease</keyword>
<evidence type="ECO:0000256" key="13">
    <source>
        <dbReference type="ARBA" id="ARBA00032850"/>
    </source>
</evidence>
<evidence type="ECO:0000256" key="4">
    <source>
        <dbReference type="ARBA" id="ARBA00013035"/>
    </source>
</evidence>
<evidence type="ECO:0000256" key="12">
    <source>
        <dbReference type="ARBA" id="ARBA00023016"/>
    </source>
</evidence>
<evidence type="ECO:0000256" key="8">
    <source>
        <dbReference type="ARBA" id="ARBA00022737"/>
    </source>
</evidence>
<dbReference type="PANTHER" id="PTHR22939">
    <property type="entry name" value="SERINE PROTEASE FAMILY S1C HTRA-RELATED"/>
    <property type="match status" value="1"/>
</dbReference>
<evidence type="ECO:0000259" key="17">
    <source>
        <dbReference type="PROSITE" id="PS50106"/>
    </source>
</evidence>
<gene>
    <name evidence="18" type="ORF">W911_12410</name>
</gene>
<protein>
    <recommendedName>
        <fullName evidence="5">Probable periplasmic serine endoprotease DegP-like</fullName>
        <ecNumber evidence="4">3.4.21.107</ecNumber>
    </recommendedName>
    <alternativeName>
        <fullName evidence="13">Protease Do</fullName>
    </alternativeName>
</protein>
<dbReference type="SMART" id="SM00228">
    <property type="entry name" value="PDZ"/>
    <property type="match status" value="2"/>
</dbReference>
<evidence type="ECO:0000256" key="1">
    <source>
        <dbReference type="ARBA" id="ARBA00001772"/>
    </source>
</evidence>
<dbReference type="Pfam" id="PF00595">
    <property type="entry name" value="PDZ"/>
    <property type="match status" value="1"/>
</dbReference>
<keyword evidence="9" id="KW-0574">Periplasm</keyword>
<evidence type="ECO:0000313" key="18">
    <source>
        <dbReference type="EMBL" id="AHB49025.1"/>
    </source>
</evidence>
<dbReference type="PANTHER" id="PTHR22939:SF130">
    <property type="entry name" value="PERIPLASMIC SERINE ENDOPROTEASE DEGP-LIKE-RELATED"/>
    <property type="match status" value="1"/>
</dbReference>
<organism evidence="18 19">
    <name type="scientific">Hyphomicrobium nitrativorans NL23</name>
    <dbReference type="NCBI Taxonomy" id="1029756"/>
    <lineage>
        <taxon>Bacteria</taxon>
        <taxon>Pseudomonadati</taxon>
        <taxon>Pseudomonadota</taxon>
        <taxon>Alphaproteobacteria</taxon>
        <taxon>Hyphomicrobiales</taxon>
        <taxon>Hyphomicrobiaceae</taxon>
        <taxon>Hyphomicrobium</taxon>
    </lineage>
</organism>
<feature type="domain" description="PDZ" evidence="17">
    <location>
        <begin position="269"/>
        <end position="340"/>
    </location>
</feature>
<evidence type="ECO:0000256" key="5">
    <source>
        <dbReference type="ARBA" id="ARBA00013958"/>
    </source>
</evidence>
<sequence length="489" mass="51031">MAACATLLIGGFALTPSVAQLKPADAGVETPFGRAPLSFADVIEKVKPSVVSISVTGSNRAAQRGGGAAPAPGQPSPFPDIPEDSPFYEFFKNLPREFRGQPQPRPTQAQGSGFLISEDGYVVTNNHVIDGAGRIQVSFDDQEKLEAELVGTDARTDLALLKIKAEGKTFPHVSFATNDARVGDWALAVGNPFGLGGTVTAGIVSAQGRDIGSGPYDFLQIDAAVNRGNSGGPTFNLQGEVIGVNTAIFSPSGGNVGIAFAVPARTAVEVINQLREKGAVSRGWLGVKIQNVDEDTAAAIGLTQSKGALVSEITPGGPAADSGLKAQDAILQVNTDEISDSRDLARKIAGYAPDTTVDVKVWRDNKEEIVKVKLGTFPGSAEEIARLEQGNPTDDTAGTELQQLGLTLAPIRTGEEGVSVSEVDPESDAAQKGVRAGDVILEVGGTVVNGPNDVVEGIRKAKELGRRAVMLSIKSQEQRRIVPIQLKQG</sequence>
<dbReference type="Pfam" id="PF13365">
    <property type="entry name" value="Trypsin_2"/>
    <property type="match status" value="1"/>
</dbReference>
<dbReference type="PRINTS" id="PR00834">
    <property type="entry name" value="PROTEASES2C"/>
</dbReference>
<evidence type="ECO:0000313" key="19">
    <source>
        <dbReference type="Proteomes" id="UP000018542"/>
    </source>
</evidence>
<evidence type="ECO:0000256" key="6">
    <source>
        <dbReference type="ARBA" id="ARBA00022670"/>
    </source>
</evidence>
<dbReference type="AlphaFoldDB" id="V5SG56"/>
<dbReference type="GO" id="GO:0004252">
    <property type="term" value="F:serine-type endopeptidase activity"/>
    <property type="evidence" value="ECO:0007669"/>
    <property type="project" value="InterPro"/>
</dbReference>
<keyword evidence="12" id="KW-0346">Stress response</keyword>
<evidence type="ECO:0000256" key="7">
    <source>
        <dbReference type="ARBA" id="ARBA00022729"/>
    </source>
</evidence>
<dbReference type="InterPro" id="IPR001940">
    <property type="entry name" value="Peptidase_S1C"/>
</dbReference>
<evidence type="ECO:0000256" key="15">
    <source>
        <dbReference type="PIRSR" id="PIRSR611782-2"/>
    </source>
</evidence>
<evidence type="ECO:0000256" key="3">
    <source>
        <dbReference type="ARBA" id="ARBA00010541"/>
    </source>
</evidence>
<feature type="binding site" evidence="15">
    <location>
        <position position="157"/>
    </location>
    <ligand>
        <name>substrate</name>
    </ligand>
</feature>
<comment type="similarity">
    <text evidence="3">Belongs to the peptidase S1C family.</text>
</comment>
<evidence type="ECO:0000256" key="16">
    <source>
        <dbReference type="SAM" id="MobiDB-lite"/>
    </source>
</evidence>
<keyword evidence="8" id="KW-0677">Repeat</keyword>
<dbReference type="Gene3D" id="2.40.10.120">
    <property type="match status" value="1"/>
</dbReference>
<dbReference type="HOGENOM" id="CLU_020120_1_0_5"/>
<dbReference type="CDD" id="cd10839">
    <property type="entry name" value="cpPDZ1_DegP-like"/>
    <property type="match status" value="1"/>
</dbReference>
<dbReference type="KEGG" id="hni:W911_12410"/>
<dbReference type="PROSITE" id="PS50106">
    <property type="entry name" value="PDZ"/>
    <property type="match status" value="2"/>
</dbReference>
<dbReference type="FunFam" id="2.40.10.120:FF:000007">
    <property type="entry name" value="Periplasmic serine endoprotease DegP-like"/>
    <property type="match status" value="1"/>
</dbReference>